<sequence length="297" mass="32445">MIRQLVISILLFSCLINTTASKAPIPNPNCLTKCGGVSIPFPFGIREGCYVDKWFEVVCENSSRRPILKSINLEVIRIDLYDGTLDVLFPITFWNCSGGKTPQENRSLEGSPFAFSEDKNKFIAVGCEGHATIILERDHIVAGCSSVCDSNVSVDTRCNGVNCCMTSIPSKLQVFNARFNITSSSDQNSETDCRYAFLGKETWFSQSVTNLSALLEMTDVPVVLNWGLNASKHEDVGKSVQSFSRKSGKRKSTRTGYCNTSFSSLFPESGQLACYCNGGFEGNPYLPGGCDGKAPLP</sequence>
<keyword evidence="2" id="KW-0723">Serine/threonine-protein kinase</keyword>
<dbReference type="GO" id="GO:0016020">
    <property type="term" value="C:membrane"/>
    <property type="evidence" value="ECO:0007669"/>
    <property type="project" value="UniProtKB-SubCell"/>
</dbReference>
<evidence type="ECO:0000313" key="11">
    <source>
        <dbReference type="Proteomes" id="UP001187192"/>
    </source>
</evidence>
<protein>
    <recommendedName>
        <fullName evidence="12">Wall-associated receptor kinase galacturonan-binding domain-containing protein</fullName>
    </recommendedName>
</protein>
<evidence type="ECO:0000256" key="4">
    <source>
        <dbReference type="ARBA" id="ARBA00022729"/>
    </source>
</evidence>
<comment type="subcellular location">
    <subcellularLocation>
        <location evidence="1">Membrane</location>
        <topology evidence="1">Single-pass type I membrane protein</topology>
    </subcellularLocation>
</comment>
<keyword evidence="11" id="KW-1185">Reference proteome</keyword>
<reference evidence="10" key="1">
    <citation type="submission" date="2023-07" db="EMBL/GenBank/DDBJ databases">
        <title>draft genome sequence of fig (Ficus carica).</title>
        <authorList>
            <person name="Takahashi T."/>
            <person name="Nishimura K."/>
        </authorList>
    </citation>
    <scope>NUCLEOTIDE SEQUENCE</scope>
</reference>
<evidence type="ECO:0000259" key="8">
    <source>
        <dbReference type="Pfam" id="PF08488"/>
    </source>
</evidence>
<keyword evidence="2" id="KW-0418">Kinase</keyword>
<keyword evidence="3" id="KW-0808">Transferase</keyword>
<evidence type="ECO:0000256" key="2">
    <source>
        <dbReference type="ARBA" id="ARBA00022527"/>
    </source>
</evidence>
<evidence type="ECO:0000256" key="3">
    <source>
        <dbReference type="ARBA" id="ARBA00022679"/>
    </source>
</evidence>
<proteinExistence type="predicted"/>
<dbReference type="Gramene" id="FCD_00018046-RA">
    <property type="protein sequence ID" value="FCD_00018046-RA:cds"/>
    <property type="gene ID" value="FCD_00018046"/>
</dbReference>
<dbReference type="GO" id="GO:0004674">
    <property type="term" value="F:protein serine/threonine kinase activity"/>
    <property type="evidence" value="ECO:0007669"/>
    <property type="project" value="UniProtKB-KW"/>
</dbReference>
<evidence type="ECO:0000256" key="7">
    <source>
        <dbReference type="SAM" id="SignalP"/>
    </source>
</evidence>
<comment type="caution">
    <text evidence="10">The sequence shown here is derived from an EMBL/GenBank/DDBJ whole genome shotgun (WGS) entry which is preliminary data.</text>
</comment>
<keyword evidence="5" id="KW-1015">Disulfide bond</keyword>
<evidence type="ECO:0000256" key="5">
    <source>
        <dbReference type="ARBA" id="ARBA00023157"/>
    </source>
</evidence>
<dbReference type="Pfam" id="PF08488">
    <property type="entry name" value="WAK"/>
    <property type="match status" value="1"/>
</dbReference>
<keyword evidence="4 7" id="KW-0732">Signal</keyword>
<evidence type="ECO:0000256" key="1">
    <source>
        <dbReference type="ARBA" id="ARBA00004479"/>
    </source>
</evidence>
<evidence type="ECO:0000259" key="9">
    <source>
        <dbReference type="Pfam" id="PF13947"/>
    </source>
</evidence>
<name>A0AA88AS58_FICCA</name>
<organism evidence="10 11">
    <name type="scientific">Ficus carica</name>
    <name type="common">Common fig</name>
    <dbReference type="NCBI Taxonomy" id="3494"/>
    <lineage>
        <taxon>Eukaryota</taxon>
        <taxon>Viridiplantae</taxon>
        <taxon>Streptophyta</taxon>
        <taxon>Embryophyta</taxon>
        <taxon>Tracheophyta</taxon>
        <taxon>Spermatophyta</taxon>
        <taxon>Magnoliopsida</taxon>
        <taxon>eudicotyledons</taxon>
        <taxon>Gunneridae</taxon>
        <taxon>Pentapetalae</taxon>
        <taxon>rosids</taxon>
        <taxon>fabids</taxon>
        <taxon>Rosales</taxon>
        <taxon>Moraceae</taxon>
        <taxon>Ficeae</taxon>
        <taxon>Ficus</taxon>
    </lineage>
</organism>
<evidence type="ECO:0008006" key="12">
    <source>
        <dbReference type="Google" id="ProtNLM"/>
    </source>
</evidence>
<dbReference type="PANTHER" id="PTHR33491">
    <property type="entry name" value="OSJNBA0016N04.9 PROTEIN"/>
    <property type="match status" value="1"/>
</dbReference>
<dbReference type="AlphaFoldDB" id="A0AA88AS58"/>
<accession>A0AA88AS58</accession>
<feature type="signal peptide" evidence="7">
    <location>
        <begin position="1"/>
        <end position="21"/>
    </location>
</feature>
<evidence type="ECO:0000256" key="6">
    <source>
        <dbReference type="ARBA" id="ARBA00023180"/>
    </source>
</evidence>
<gene>
    <name evidence="10" type="ORF">TIFTF001_015143</name>
</gene>
<feature type="domain" description="Wall-associated receptor kinase" evidence="8">
    <location>
        <begin position="155"/>
        <end position="233"/>
    </location>
</feature>
<dbReference type="EMBL" id="BTGU01000021">
    <property type="protein sequence ID" value="GMN45951.1"/>
    <property type="molecule type" value="Genomic_DNA"/>
</dbReference>
<dbReference type="Proteomes" id="UP001187192">
    <property type="component" value="Unassembled WGS sequence"/>
</dbReference>
<dbReference type="InterPro" id="IPR013695">
    <property type="entry name" value="WAK"/>
</dbReference>
<feature type="domain" description="Wall-associated receptor kinase galacturonan-binding" evidence="9">
    <location>
        <begin position="30"/>
        <end position="87"/>
    </location>
</feature>
<evidence type="ECO:0000313" key="10">
    <source>
        <dbReference type="EMBL" id="GMN45951.1"/>
    </source>
</evidence>
<dbReference type="InterPro" id="IPR025287">
    <property type="entry name" value="WAK_GUB"/>
</dbReference>
<dbReference type="Pfam" id="PF13947">
    <property type="entry name" value="GUB_WAK_bind"/>
    <property type="match status" value="1"/>
</dbReference>
<dbReference type="GO" id="GO:0030247">
    <property type="term" value="F:polysaccharide binding"/>
    <property type="evidence" value="ECO:0007669"/>
    <property type="project" value="InterPro"/>
</dbReference>
<feature type="chain" id="PRO_5041724410" description="Wall-associated receptor kinase galacturonan-binding domain-containing protein" evidence="7">
    <location>
        <begin position="22"/>
        <end position="297"/>
    </location>
</feature>
<keyword evidence="6" id="KW-0325">Glycoprotein</keyword>